<organism evidence="1 2">
    <name type="scientific">Streptomyces filamentosus</name>
    <name type="common">Streptomyces roseosporus</name>
    <dbReference type="NCBI Taxonomy" id="67294"/>
    <lineage>
        <taxon>Bacteria</taxon>
        <taxon>Bacillati</taxon>
        <taxon>Actinomycetota</taxon>
        <taxon>Actinomycetes</taxon>
        <taxon>Kitasatosporales</taxon>
        <taxon>Streptomycetaceae</taxon>
        <taxon>Streptomyces</taxon>
    </lineage>
</organism>
<proteinExistence type="predicted"/>
<dbReference type="AlphaFoldDB" id="A0A919EPL2"/>
<dbReference type="Proteomes" id="UP000632849">
    <property type="component" value="Unassembled WGS sequence"/>
</dbReference>
<dbReference type="EMBL" id="BNBE01000002">
    <property type="protein sequence ID" value="GHG04474.1"/>
    <property type="molecule type" value="Genomic_DNA"/>
</dbReference>
<gene>
    <name evidence="1" type="ORF">GCM10017667_38740</name>
</gene>
<comment type="caution">
    <text evidence="1">The sequence shown here is derived from an EMBL/GenBank/DDBJ whole genome shotgun (WGS) entry which is preliminary data.</text>
</comment>
<keyword evidence="2" id="KW-1185">Reference proteome</keyword>
<protein>
    <recommendedName>
        <fullName evidence="3">Transposase</fullName>
    </recommendedName>
</protein>
<name>A0A919EPL2_STRFL</name>
<sequence length="67" mass="7673">MGHRLARGQAGGRPPAFDRAAYKRRNEVERLINKLKGFRAVATRYDKRAYVFHGTVTVAAIRLWLCD</sequence>
<evidence type="ECO:0000313" key="2">
    <source>
        <dbReference type="Proteomes" id="UP000632849"/>
    </source>
</evidence>
<accession>A0A919EPL2</accession>
<evidence type="ECO:0000313" key="1">
    <source>
        <dbReference type="EMBL" id="GHG04474.1"/>
    </source>
</evidence>
<evidence type="ECO:0008006" key="3">
    <source>
        <dbReference type="Google" id="ProtNLM"/>
    </source>
</evidence>
<reference evidence="1" key="1">
    <citation type="journal article" date="2014" name="Int. J. Syst. Evol. Microbiol.">
        <title>Complete genome sequence of Corynebacterium casei LMG S-19264T (=DSM 44701T), isolated from a smear-ripened cheese.</title>
        <authorList>
            <consortium name="US DOE Joint Genome Institute (JGI-PGF)"/>
            <person name="Walter F."/>
            <person name="Albersmeier A."/>
            <person name="Kalinowski J."/>
            <person name="Ruckert C."/>
        </authorList>
    </citation>
    <scope>NUCLEOTIDE SEQUENCE</scope>
    <source>
        <strain evidence="1">JCM 4122</strain>
    </source>
</reference>
<reference evidence="1" key="2">
    <citation type="submission" date="2020-09" db="EMBL/GenBank/DDBJ databases">
        <authorList>
            <person name="Sun Q."/>
            <person name="Ohkuma M."/>
        </authorList>
    </citation>
    <scope>NUCLEOTIDE SEQUENCE</scope>
    <source>
        <strain evidence="1">JCM 4122</strain>
    </source>
</reference>